<evidence type="ECO:0000313" key="9">
    <source>
        <dbReference type="EMBL" id="KJE97271.1"/>
    </source>
</evidence>
<keyword evidence="5 6" id="KW-0687">Ribonucleoprotein</keyword>
<dbReference type="CDD" id="cd01425">
    <property type="entry name" value="RPS2"/>
    <property type="match status" value="1"/>
</dbReference>
<evidence type="ECO:0000256" key="8">
    <source>
        <dbReference type="SAM" id="MobiDB-lite"/>
    </source>
</evidence>
<dbReference type="PhylomeDB" id="A0A0D2UQI7"/>
<evidence type="ECO:0000313" key="10">
    <source>
        <dbReference type="Proteomes" id="UP000008743"/>
    </source>
</evidence>
<dbReference type="FunCoup" id="A0A0D2UQI7">
    <property type="interactions" value="312"/>
</dbReference>
<reference evidence="10" key="1">
    <citation type="submission" date="2011-02" db="EMBL/GenBank/DDBJ databases">
        <title>The Genome Sequence of Capsaspora owczarzaki ATCC 30864.</title>
        <authorList>
            <person name="Russ C."/>
            <person name="Cuomo C."/>
            <person name="Burger G."/>
            <person name="Gray M.W."/>
            <person name="Holland P.W.H."/>
            <person name="King N."/>
            <person name="Lang F.B.F."/>
            <person name="Roger A.J."/>
            <person name="Ruiz-Trillo I."/>
            <person name="Young S.K."/>
            <person name="Zeng Q."/>
            <person name="Gargeya S."/>
            <person name="Alvarado L."/>
            <person name="Berlin A."/>
            <person name="Chapman S.B."/>
            <person name="Chen Z."/>
            <person name="Freedman E."/>
            <person name="Gellesch M."/>
            <person name="Goldberg J."/>
            <person name="Griggs A."/>
            <person name="Gujja S."/>
            <person name="Heilman E."/>
            <person name="Heiman D."/>
            <person name="Howarth C."/>
            <person name="Mehta T."/>
            <person name="Neiman D."/>
            <person name="Pearson M."/>
            <person name="Roberts A."/>
            <person name="Saif S."/>
            <person name="Shea T."/>
            <person name="Shenoy N."/>
            <person name="Sisk P."/>
            <person name="Stolte C."/>
            <person name="Sykes S."/>
            <person name="White J."/>
            <person name="Yandava C."/>
            <person name="Haas B."/>
            <person name="Nusbaum C."/>
            <person name="Birren B."/>
        </authorList>
    </citation>
    <scope>NUCLEOTIDE SEQUENCE</scope>
    <source>
        <strain evidence="10">ATCC 30864</strain>
    </source>
</reference>
<feature type="compositionally biased region" description="Low complexity" evidence="8">
    <location>
        <begin position="270"/>
        <end position="301"/>
    </location>
</feature>
<dbReference type="OrthoDB" id="414863at2759"/>
<evidence type="ECO:0000256" key="4">
    <source>
        <dbReference type="ARBA" id="ARBA00022980"/>
    </source>
</evidence>
<comment type="subcellular location">
    <subcellularLocation>
        <location evidence="1 6">Cytoplasm</location>
    </subcellularLocation>
</comment>
<dbReference type="EMBL" id="KE346373">
    <property type="protein sequence ID" value="KJE97271.1"/>
    <property type="molecule type" value="Genomic_DNA"/>
</dbReference>
<sequence length="319" mass="34991">MDEQQKKSIHHFGRARSLLFCCTSNGCCCFLSSNRNPHPGPKPTLSIMSGGHAILAPTEDDIQKLLAANVHLGAKNVEQQMLSYVYKRRIDGIHLINLHKTWEKIVLAARIIVAVENPADVAVISARTYGQRAILKFAAHTGAQSIAGRFTPGTFTNQIQAAFKEPRVLIVTDPRADHQAIREAAYVNIPIIAFCDTDSPLRYVDVAIPCNNKAAQPTGLIWWLLAREVLRLRGTLSRTQAWNVMPDLYFYRDPEEAEKQEQEAREAKARALNASATAADESAPEAASGEWTGEAGATGEWSADSNWSAAGSDNWGANQ</sequence>
<evidence type="ECO:0000256" key="6">
    <source>
        <dbReference type="HAMAP-Rule" id="MF_03015"/>
    </source>
</evidence>
<dbReference type="FunFam" id="3.40.50.10490:FF:000012">
    <property type="entry name" value="40S ribosomal protein SA"/>
    <property type="match status" value="1"/>
</dbReference>
<dbReference type="eggNOG" id="KOG0830">
    <property type="taxonomic scope" value="Eukaryota"/>
</dbReference>
<feature type="compositionally biased region" description="Polar residues" evidence="8">
    <location>
        <begin position="303"/>
        <end position="319"/>
    </location>
</feature>
<evidence type="ECO:0000256" key="2">
    <source>
        <dbReference type="ARBA" id="ARBA00006242"/>
    </source>
</evidence>
<dbReference type="GO" id="GO:0006412">
    <property type="term" value="P:translation"/>
    <property type="evidence" value="ECO:0007669"/>
    <property type="project" value="UniProtKB-UniRule"/>
</dbReference>
<feature type="region of interest" description="Disordered" evidence="8">
    <location>
        <begin position="256"/>
        <end position="319"/>
    </location>
</feature>
<name>A0A0D2UQI7_CAPO3</name>
<evidence type="ECO:0000256" key="7">
    <source>
        <dbReference type="RuleBase" id="RU003631"/>
    </source>
</evidence>
<accession>A0A0D2UQI7</accession>
<dbReference type="GO" id="GO:0000028">
    <property type="term" value="P:ribosomal small subunit assembly"/>
    <property type="evidence" value="ECO:0007669"/>
    <property type="project" value="UniProtKB-UniRule"/>
</dbReference>
<evidence type="ECO:0000256" key="1">
    <source>
        <dbReference type="ARBA" id="ARBA00004496"/>
    </source>
</evidence>
<feature type="compositionally biased region" description="Basic and acidic residues" evidence="8">
    <location>
        <begin position="256"/>
        <end position="269"/>
    </location>
</feature>
<dbReference type="HAMAP" id="MF_03015">
    <property type="entry name" value="Ribosomal_S2_euk"/>
    <property type="match status" value="1"/>
</dbReference>
<dbReference type="Pfam" id="PF00318">
    <property type="entry name" value="Ribosomal_S2"/>
    <property type="match status" value="2"/>
</dbReference>
<comment type="function">
    <text evidence="6">Required for the assembly and/or stability of the 40S ribosomal subunit. Required for the processing of the 20S rRNA-precursor to mature 18S rRNA in a late step of the maturation of 40S ribosomal subunits.</text>
</comment>
<dbReference type="SUPFAM" id="SSF52313">
    <property type="entry name" value="Ribosomal protein S2"/>
    <property type="match status" value="1"/>
</dbReference>
<dbReference type="PROSITE" id="PS00962">
    <property type="entry name" value="RIBOSOMAL_S2_1"/>
    <property type="match status" value="1"/>
</dbReference>
<protein>
    <recommendedName>
        <fullName evidence="6">Small ribosomal subunit protein uS2</fullName>
    </recommendedName>
</protein>
<evidence type="ECO:0000256" key="3">
    <source>
        <dbReference type="ARBA" id="ARBA00022490"/>
    </source>
</evidence>
<dbReference type="Gene3D" id="3.40.50.10490">
    <property type="entry name" value="Glucose-6-phosphate isomerase like protein, domain 1"/>
    <property type="match status" value="1"/>
</dbReference>
<dbReference type="InterPro" id="IPR001865">
    <property type="entry name" value="Ribosomal_uS2"/>
</dbReference>
<dbReference type="Proteomes" id="UP000008743">
    <property type="component" value="Unassembled WGS sequence"/>
</dbReference>
<comment type="similarity">
    <text evidence="2 6 7">Belongs to the universal ribosomal protein uS2 family.</text>
</comment>
<comment type="subunit">
    <text evidence="6">Component of the small ribosomal subunit. Mature ribosomes consist of a small (40S) and a large (60S) subunit. The 40S subunit contains about 33 different proteins and 1 molecule of RNA (18S). The 60S subunit contains about 49 different proteins and 3 molecules of RNA (25S, 5.8S and 5S). Interacts with ribosomal protein S21.</text>
</comment>
<dbReference type="GO" id="GO:0003735">
    <property type="term" value="F:structural constituent of ribosome"/>
    <property type="evidence" value="ECO:0007669"/>
    <property type="project" value="UniProtKB-UniRule"/>
</dbReference>
<organism evidence="9 10">
    <name type="scientific">Capsaspora owczarzaki (strain ATCC 30864)</name>
    <dbReference type="NCBI Taxonomy" id="595528"/>
    <lineage>
        <taxon>Eukaryota</taxon>
        <taxon>Filasterea</taxon>
        <taxon>Capsaspora</taxon>
    </lineage>
</organism>
<dbReference type="PANTHER" id="PTHR11489">
    <property type="entry name" value="40S RIBOSOMAL PROTEIN SA"/>
    <property type="match status" value="1"/>
</dbReference>
<dbReference type="InParanoid" id="A0A0D2UQI7"/>
<keyword evidence="4 6" id="KW-0689">Ribosomal protein</keyword>
<keyword evidence="3 6" id="KW-0963">Cytoplasm</keyword>
<dbReference type="InterPro" id="IPR027498">
    <property type="entry name" value="Ribosomal_uS2_euk"/>
</dbReference>
<evidence type="ECO:0000256" key="5">
    <source>
        <dbReference type="ARBA" id="ARBA00023274"/>
    </source>
</evidence>
<dbReference type="PROSITE" id="PS00963">
    <property type="entry name" value="RIBOSOMAL_S2_2"/>
    <property type="match status" value="1"/>
</dbReference>
<dbReference type="GO" id="GO:0022627">
    <property type="term" value="C:cytosolic small ribosomal subunit"/>
    <property type="evidence" value="ECO:0007669"/>
    <property type="project" value="UniProtKB-UniRule"/>
</dbReference>
<keyword evidence="10" id="KW-1185">Reference proteome</keyword>
<proteinExistence type="inferred from homology"/>
<gene>
    <name evidence="9" type="ORF">CAOG_007707</name>
</gene>
<dbReference type="PRINTS" id="PR00395">
    <property type="entry name" value="RIBOSOMALS2"/>
</dbReference>
<dbReference type="InterPro" id="IPR023591">
    <property type="entry name" value="Ribosomal_uS2_flav_dom_sf"/>
</dbReference>
<dbReference type="InterPro" id="IPR018130">
    <property type="entry name" value="Ribosomal_uS2_CS"/>
</dbReference>
<dbReference type="NCBIfam" id="TIGR01012">
    <property type="entry name" value="uS2_euk_arch"/>
    <property type="match status" value="1"/>
</dbReference>
<dbReference type="STRING" id="595528.A0A0D2UQI7"/>
<dbReference type="InterPro" id="IPR005707">
    <property type="entry name" value="Ribosomal_uS2_euk/arc"/>
</dbReference>
<dbReference type="AlphaFoldDB" id="A0A0D2UQI7"/>